<evidence type="ECO:0000313" key="1">
    <source>
        <dbReference type="EMBL" id="GFY47764.1"/>
    </source>
</evidence>
<sequence>MSCTFISNQLQYLSARCRRNSKTEIPIRVSMTHNNSSELLPYDFKLGNTVSASVLNFTYSKSNYDLQLVNSVGNLGIGDDDLNCCGQRSSSR</sequence>
<proteinExistence type="predicted"/>
<comment type="caution">
    <text evidence="1">The sequence shown here is derived from an EMBL/GenBank/DDBJ whole genome shotgun (WGS) entry which is preliminary data.</text>
</comment>
<organism evidence="1 2">
    <name type="scientific">Trichonephila inaurata madagascariensis</name>
    <dbReference type="NCBI Taxonomy" id="2747483"/>
    <lineage>
        <taxon>Eukaryota</taxon>
        <taxon>Metazoa</taxon>
        <taxon>Ecdysozoa</taxon>
        <taxon>Arthropoda</taxon>
        <taxon>Chelicerata</taxon>
        <taxon>Arachnida</taxon>
        <taxon>Araneae</taxon>
        <taxon>Araneomorphae</taxon>
        <taxon>Entelegynae</taxon>
        <taxon>Araneoidea</taxon>
        <taxon>Nephilidae</taxon>
        <taxon>Trichonephila</taxon>
        <taxon>Trichonephila inaurata</taxon>
    </lineage>
</organism>
<dbReference type="AlphaFoldDB" id="A0A8X7BZR9"/>
<gene>
    <name evidence="1" type="ORF">TNIN_80941</name>
</gene>
<name>A0A8X7BZR9_9ARAC</name>
<protein>
    <submittedName>
        <fullName evidence="1">Uncharacterized protein</fullName>
    </submittedName>
</protein>
<dbReference type="Proteomes" id="UP000886998">
    <property type="component" value="Unassembled WGS sequence"/>
</dbReference>
<accession>A0A8X7BZR9</accession>
<dbReference type="OrthoDB" id="10537697at2759"/>
<evidence type="ECO:0000313" key="2">
    <source>
        <dbReference type="Proteomes" id="UP000886998"/>
    </source>
</evidence>
<keyword evidence="2" id="KW-1185">Reference proteome</keyword>
<dbReference type="EMBL" id="BMAV01006101">
    <property type="protein sequence ID" value="GFY47764.1"/>
    <property type="molecule type" value="Genomic_DNA"/>
</dbReference>
<reference evidence="1" key="1">
    <citation type="submission" date="2020-08" db="EMBL/GenBank/DDBJ databases">
        <title>Multicomponent nature underlies the extraordinary mechanical properties of spider dragline silk.</title>
        <authorList>
            <person name="Kono N."/>
            <person name="Nakamura H."/>
            <person name="Mori M."/>
            <person name="Yoshida Y."/>
            <person name="Ohtoshi R."/>
            <person name="Malay A.D."/>
            <person name="Moran D.A.P."/>
            <person name="Tomita M."/>
            <person name="Numata K."/>
            <person name="Arakawa K."/>
        </authorList>
    </citation>
    <scope>NUCLEOTIDE SEQUENCE</scope>
</reference>